<dbReference type="InterPro" id="IPR001387">
    <property type="entry name" value="Cro/C1-type_HTH"/>
</dbReference>
<dbReference type="Pfam" id="PF01381">
    <property type="entry name" value="HTH_3"/>
    <property type="match status" value="1"/>
</dbReference>
<organism evidence="2 3">
    <name type="scientific">Thiomonas delicata</name>
    <name type="common">Thiomonas cuprina</name>
    <dbReference type="NCBI Taxonomy" id="364030"/>
    <lineage>
        <taxon>Bacteria</taxon>
        <taxon>Pseudomonadati</taxon>
        <taxon>Pseudomonadota</taxon>
        <taxon>Betaproteobacteria</taxon>
        <taxon>Burkholderiales</taxon>
        <taxon>Thiomonas</taxon>
    </lineage>
</organism>
<evidence type="ECO:0000313" key="2">
    <source>
        <dbReference type="EMBL" id="SBP87601.1"/>
    </source>
</evidence>
<dbReference type="GO" id="GO:0003677">
    <property type="term" value="F:DNA binding"/>
    <property type="evidence" value="ECO:0007669"/>
    <property type="project" value="InterPro"/>
</dbReference>
<name>A0A238D2X2_THIDL</name>
<dbReference type="EMBL" id="FLMQ01000055">
    <property type="protein sequence ID" value="SBP87601.1"/>
    <property type="molecule type" value="Genomic_DNA"/>
</dbReference>
<feature type="domain" description="HTH cro/C1-type" evidence="1">
    <location>
        <begin position="24"/>
        <end position="79"/>
    </location>
</feature>
<proteinExistence type="predicted"/>
<accession>A0A238D2X2</accession>
<dbReference type="AlphaFoldDB" id="A0A238D2X2"/>
<dbReference type="SUPFAM" id="SSF47413">
    <property type="entry name" value="lambda repressor-like DNA-binding domains"/>
    <property type="match status" value="1"/>
</dbReference>
<dbReference type="Gene3D" id="1.10.260.40">
    <property type="entry name" value="lambda repressor-like DNA-binding domains"/>
    <property type="match status" value="1"/>
</dbReference>
<keyword evidence="3" id="KW-1185">Reference proteome</keyword>
<dbReference type="SMART" id="SM00530">
    <property type="entry name" value="HTH_XRE"/>
    <property type="match status" value="1"/>
</dbReference>
<reference evidence="2 3" key="1">
    <citation type="submission" date="2016-06" db="EMBL/GenBank/DDBJ databases">
        <authorList>
            <person name="Kjaerup R.B."/>
            <person name="Dalgaard T.S."/>
            <person name="Juul-Madsen H.R."/>
        </authorList>
    </citation>
    <scope>NUCLEOTIDE SEQUENCE [LARGE SCALE GENOMIC DNA]</scope>
    <source>
        <strain evidence="2 3">DSM 16361</strain>
    </source>
</reference>
<evidence type="ECO:0000313" key="3">
    <source>
        <dbReference type="Proteomes" id="UP000214566"/>
    </source>
</evidence>
<gene>
    <name evidence="2" type="ORF">THIARS_60314</name>
</gene>
<dbReference type="InterPro" id="IPR010982">
    <property type="entry name" value="Lambda_DNA-bd_dom_sf"/>
</dbReference>
<evidence type="ECO:0000259" key="1">
    <source>
        <dbReference type="PROSITE" id="PS50943"/>
    </source>
</evidence>
<dbReference type="Proteomes" id="UP000214566">
    <property type="component" value="Unassembled WGS sequence"/>
</dbReference>
<dbReference type="CDD" id="cd00093">
    <property type="entry name" value="HTH_XRE"/>
    <property type="match status" value="1"/>
</dbReference>
<sequence>MSNMKDIKDPMLPALNAQELGHALRAERKTRGLSQAALAQTIGRKRQTIVALEAGRNVSLYTLFAALAALGKGLLIQDARLDPARLQELFPDDEDQGT</sequence>
<protein>
    <submittedName>
        <fullName evidence="2">Transcriptional regulator, XRE family</fullName>
    </submittedName>
</protein>
<dbReference type="PROSITE" id="PS50943">
    <property type="entry name" value="HTH_CROC1"/>
    <property type="match status" value="1"/>
</dbReference>